<dbReference type="PANTHER" id="PTHR23017:SF3">
    <property type="entry name" value="G-PROTEIN COUPLED RECEPTORS FAMILY 1 PROFILE DOMAIN-CONTAINING PROTEIN"/>
    <property type="match status" value="1"/>
</dbReference>
<gene>
    <name evidence="3" type="ORF">ANCDUO_03005</name>
</gene>
<proteinExistence type="predicted"/>
<dbReference type="OrthoDB" id="5800536at2759"/>
<dbReference type="EMBL" id="KN727027">
    <property type="protein sequence ID" value="KIH66668.1"/>
    <property type="molecule type" value="Genomic_DNA"/>
</dbReference>
<feature type="domain" description="7TM GPCR serpentine receptor class x (Srx)" evidence="2">
    <location>
        <begin position="14"/>
        <end position="66"/>
    </location>
</feature>
<sequence>MHEQIIAGFVITTVGVVGSIFNLAAVAFIYHSPSLRNSYGLICVSHLLADVGILLVHATWAGPAEFL</sequence>
<dbReference type="PANTHER" id="PTHR23017">
    <property type="entry name" value="SERPENTINE RECEPTOR, CLASS X"/>
    <property type="match status" value="1"/>
</dbReference>
<keyword evidence="4" id="KW-1185">Reference proteome</keyword>
<dbReference type="Proteomes" id="UP000054047">
    <property type="component" value="Unassembled WGS sequence"/>
</dbReference>
<dbReference type="SUPFAM" id="SSF81321">
    <property type="entry name" value="Family A G protein-coupled receptor-like"/>
    <property type="match status" value="1"/>
</dbReference>
<dbReference type="InterPro" id="IPR019430">
    <property type="entry name" value="7TM_GPCR_serpentine_rcpt_Srx"/>
</dbReference>
<keyword evidence="1" id="KW-1133">Transmembrane helix</keyword>
<accession>A0A0C2DAC6</accession>
<dbReference type="AlphaFoldDB" id="A0A0C2DAC6"/>
<name>A0A0C2DAC6_9BILA</name>
<evidence type="ECO:0000259" key="2">
    <source>
        <dbReference type="Pfam" id="PF10328"/>
    </source>
</evidence>
<keyword evidence="1" id="KW-0812">Transmembrane</keyword>
<evidence type="ECO:0000313" key="3">
    <source>
        <dbReference type="EMBL" id="KIH66668.1"/>
    </source>
</evidence>
<feature type="transmembrane region" description="Helical" evidence="1">
    <location>
        <begin position="6"/>
        <end position="30"/>
    </location>
</feature>
<evidence type="ECO:0000256" key="1">
    <source>
        <dbReference type="SAM" id="Phobius"/>
    </source>
</evidence>
<evidence type="ECO:0000313" key="4">
    <source>
        <dbReference type="Proteomes" id="UP000054047"/>
    </source>
</evidence>
<keyword evidence="1" id="KW-0472">Membrane</keyword>
<organism evidence="3 4">
    <name type="scientific">Ancylostoma duodenale</name>
    <dbReference type="NCBI Taxonomy" id="51022"/>
    <lineage>
        <taxon>Eukaryota</taxon>
        <taxon>Metazoa</taxon>
        <taxon>Ecdysozoa</taxon>
        <taxon>Nematoda</taxon>
        <taxon>Chromadorea</taxon>
        <taxon>Rhabditida</taxon>
        <taxon>Rhabditina</taxon>
        <taxon>Rhabditomorpha</taxon>
        <taxon>Strongyloidea</taxon>
        <taxon>Ancylostomatidae</taxon>
        <taxon>Ancylostomatinae</taxon>
        <taxon>Ancylostoma</taxon>
    </lineage>
</organism>
<feature type="transmembrane region" description="Helical" evidence="1">
    <location>
        <begin position="39"/>
        <end position="60"/>
    </location>
</feature>
<dbReference type="Gene3D" id="1.20.1070.10">
    <property type="entry name" value="Rhodopsin 7-helix transmembrane proteins"/>
    <property type="match status" value="1"/>
</dbReference>
<reference evidence="3 4" key="1">
    <citation type="submission" date="2013-12" db="EMBL/GenBank/DDBJ databases">
        <title>Draft genome of the parsitic nematode Ancylostoma duodenale.</title>
        <authorList>
            <person name="Mitreva M."/>
        </authorList>
    </citation>
    <scope>NUCLEOTIDE SEQUENCE [LARGE SCALE GENOMIC DNA]</scope>
    <source>
        <strain evidence="3 4">Zhejiang</strain>
    </source>
</reference>
<protein>
    <recommendedName>
        <fullName evidence="2">7TM GPCR serpentine receptor class x (Srx) domain-containing protein</fullName>
    </recommendedName>
</protein>
<dbReference type="Pfam" id="PF10328">
    <property type="entry name" value="7TM_GPCR_Srx"/>
    <property type="match status" value="1"/>
</dbReference>